<evidence type="ECO:0000256" key="1">
    <source>
        <dbReference type="ARBA" id="ARBA00008520"/>
    </source>
</evidence>
<dbReference type="SUPFAM" id="SSF53850">
    <property type="entry name" value="Periplasmic binding protein-like II"/>
    <property type="match status" value="1"/>
</dbReference>
<dbReference type="OrthoDB" id="9798191at2"/>
<dbReference type="RefSeq" id="WP_133225508.1">
    <property type="nucleotide sequence ID" value="NZ_SMRT01000001.1"/>
</dbReference>
<reference evidence="5 6" key="1">
    <citation type="submission" date="2019-03" db="EMBL/GenBank/DDBJ databases">
        <title>This is whole genome sequence of Paenibacillus sp MS74 strain.</title>
        <authorList>
            <person name="Trinh H.N."/>
        </authorList>
    </citation>
    <scope>NUCLEOTIDE SEQUENCE [LARGE SCALE GENOMIC DNA]</scope>
    <source>
        <strain evidence="5 6">MS74</strain>
    </source>
</reference>
<dbReference type="Proteomes" id="UP000295636">
    <property type="component" value="Unassembled WGS sequence"/>
</dbReference>
<protein>
    <submittedName>
        <fullName evidence="5">Carbohydrate ABC transporter substrate-binding protein</fullName>
    </submittedName>
</protein>
<name>A0A4R5L012_9BACL</name>
<dbReference type="AlphaFoldDB" id="A0A4R5L012"/>
<feature type="signal peptide" evidence="4">
    <location>
        <begin position="1"/>
        <end position="24"/>
    </location>
</feature>
<keyword evidence="6" id="KW-1185">Reference proteome</keyword>
<dbReference type="GO" id="GO:0055085">
    <property type="term" value="P:transmembrane transport"/>
    <property type="evidence" value="ECO:0007669"/>
    <property type="project" value="InterPro"/>
</dbReference>
<dbReference type="InterPro" id="IPR006059">
    <property type="entry name" value="SBP"/>
</dbReference>
<proteinExistence type="inferred from homology"/>
<evidence type="ECO:0000313" key="6">
    <source>
        <dbReference type="Proteomes" id="UP000295636"/>
    </source>
</evidence>
<gene>
    <name evidence="5" type="ORF">E1757_04045</name>
</gene>
<evidence type="ECO:0000256" key="2">
    <source>
        <dbReference type="ARBA" id="ARBA00022448"/>
    </source>
</evidence>
<organism evidence="5 6">
    <name type="scientific">Paenibacillus piri</name>
    <dbReference type="NCBI Taxonomy" id="2547395"/>
    <lineage>
        <taxon>Bacteria</taxon>
        <taxon>Bacillati</taxon>
        <taxon>Bacillota</taxon>
        <taxon>Bacilli</taxon>
        <taxon>Bacillales</taxon>
        <taxon>Paenibacillaceae</taxon>
        <taxon>Paenibacillus</taxon>
    </lineage>
</organism>
<keyword evidence="2" id="KW-0813">Transport</keyword>
<comment type="similarity">
    <text evidence="1">Belongs to the bacterial solute-binding protein 1 family.</text>
</comment>
<dbReference type="InterPro" id="IPR050490">
    <property type="entry name" value="Bact_solute-bd_prot1"/>
</dbReference>
<dbReference type="PROSITE" id="PS51257">
    <property type="entry name" value="PROKAR_LIPOPROTEIN"/>
    <property type="match status" value="1"/>
</dbReference>
<dbReference type="EMBL" id="SMRT01000001">
    <property type="protein sequence ID" value="TDG00798.1"/>
    <property type="molecule type" value="Genomic_DNA"/>
</dbReference>
<dbReference type="Pfam" id="PF01547">
    <property type="entry name" value="SBP_bac_1"/>
    <property type="match status" value="1"/>
</dbReference>
<feature type="chain" id="PRO_5020352326" evidence="4">
    <location>
        <begin position="25"/>
        <end position="415"/>
    </location>
</feature>
<evidence type="ECO:0000256" key="4">
    <source>
        <dbReference type="SAM" id="SignalP"/>
    </source>
</evidence>
<evidence type="ECO:0000256" key="3">
    <source>
        <dbReference type="ARBA" id="ARBA00022729"/>
    </source>
</evidence>
<comment type="caution">
    <text evidence="5">The sequence shown here is derived from an EMBL/GenBank/DDBJ whole genome shotgun (WGS) entry which is preliminary data.</text>
</comment>
<accession>A0A4R5L012</accession>
<dbReference type="PANTHER" id="PTHR43649">
    <property type="entry name" value="ARABINOSE-BINDING PROTEIN-RELATED"/>
    <property type="match status" value="1"/>
</dbReference>
<dbReference type="InterPro" id="IPR006061">
    <property type="entry name" value="SBP_1_CS"/>
</dbReference>
<evidence type="ECO:0000313" key="5">
    <source>
        <dbReference type="EMBL" id="TDG00798.1"/>
    </source>
</evidence>
<dbReference type="Gene3D" id="3.40.190.10">
    <property type="entry name" value="Periplasmic binding protein-like II"/>
    <property type="match status" value="2"/>
</dbReference>
<sequence length="415" mass="45921">MSGKSIIALLLGLSLAFAVTGCSASGPSAVTPKAPKIKLELLTNKSDTMETMDKIIARFRERYPNVEIEQEAPPNMLKVLAMRFSTNTPPDLFTVYPTAPSMRQPVKSGYLTDLTGDPVLSNVRPDFLEFSRTGGKNYAVPLALEGYGIIYNTAMFRELNLDIPQTYAELLNICERLKAAGITPFIFADKDFTYVRRISSVLLGLDNPGIIPYFENVMAGRDHIQDSVQLIGMATKTMELRKYGQRDSLDTSIENAVREFAGGRAAMFFNGMWEVNTIKRTNPDLDVAMFPFPAERKGDTRVAMQVGTAFGIPKQSKTMAEAKQFLSFLTTTEMAQLFSDETGNISIINGVKHTTKENGGIAEYALAGKLFRAADSPWTMSMQDEFGKAVQELIAGGGLDTFMRKMEETFYRAEE</sequence>
<keyword evidence="3 4" id="KW-0732">Signal</keyword>
<dbReference type="PANTHER" id="PTHR43649:SF29">
    <property type="entry name" value="OSMOPROTECTIVE COMPOUNDS-BINDING PROTEIN GGTB"/>
    <property type="match status" value="1"/>
</dbReference>
<dbReference type="PROSITE" id="PS01037">
    <property type="entry name" value="SBP_BACTERIAL_1"/>
    <property type="match status" value="1"/>
</dbReference>